<feature type="transmembrane region" description="Helical" evidence="1">
    <location>
        <begin position="27"/>
        <end position="47"/>
    </location>
</feature>
<evidence type="ECO:0000256" key="1">
    <source>
        <dbReference type="SAM" id="Phobius"/>
    </source>
</evidence>
<gene>
    <name evidence="2" type="ORF">SAMN05720606_101286</name>
</gene>
<accession>A0A1G5BA21</accession>
<keyword evidence="1" id="KW-1133">Transmembrane helix</keyword>
<proteinExistence type="predicted"/>
<dbReference type="EMBL" id="FMVM01000001">
    <property type="protein sequence ID" value="SCX86969.1"/>
    <property type="molecule type" value="Genomic_DNA"/>
</dbReference>
<dbReference type="Proteomes" id="UP000198538">
    <property type="component" value="Unassembled WGS sequence"/>
</dbReference>
<dbReference type="AlphaFoldDB" id="A0A1G5BA21"/>
<protein>
    <submittedName>
        <fullName evidence="2">Uncharacterized protein</fullName>
    </submittedName>
</protein>
<evidence type="ECO:0000313" key="3">
    <source>
        <dbReference type="Proteomes" id="UP000198538"/>
    </source>
</evidence>
<keyword evidence="1" id="KW-0472">Membrane</keyword>
<sequence>MLVIVILLFLFFAPTLGIFIAYGFGSLLLLSIPIMLLLCGVAGLILWPINKYFDNPNNERKYRAWVDSLFAKSDAKRRRETGDVTTEETNAVIQYFDEHRSFKACPTYLSLSPPQKQTMLKHMYSYNSYSVMVIAKDSERVSQPR</sequence>
<keyword evidence="3" id="KW-1185">Reference proteome</keyword>
<evidence type="ECO:0000313" key="2">
    <source>
        <dbReference type="EMBL" id="SCX86969.1"/>
    </source>
</evidence>
<name>A0A1G5BA21_9BACL</name>
<reference evidence="3" key="1">
    <citation type="submission" date="2016-10" db="EMBL/GenBank/DDBJ databases">
        <authorList>
            <person name="Varghese N."/>
            <person name="Submissions S."/>
        </authorList>
    </citation>
    <scope>NUCLEOTIDE SEQUENCE [LARGE SCALE GENOMIC DNA]</scope>
    <source>
        <strain evidence="3">BL9</strain>
    </source>
</reference>
<keyword evidence="1" id="KW-0812">Transmembrane</keyword>
<organism evidence="2 3">
    <name type="scientific">Paenibacillus polysaccharolyticus</name>
    <dbReference type="NCBI Taxonomy" id="582692"/>
    <lineage>
        <taxon>Bacteria</taxon>
        <taxon>Bacillati</taxon>
        <taxon>Bacillota</taxon>
        <taxon>Bacilli</taxon>
        <taxon>Bacillales</taxon>
        <taxon>Paenibacillaceae</taxon>
        <taxon>Paenibacillus</taxon>
    </lineage>
</organism>
<dbReference type="RefSeq" id="WP_090915201.1">
    <property type="nucleotide sequence ID" value="NZ_FMVM01000001.1"/>
</dbReference>